<dbReference type="EMBL" id="GBXM01051074">
    <property type="protein sequence ID" value="JAH57503.1"/>
    <property type="molecule type" value="Transcribed_RNA"/>
</dbReference>
<keyword evidence="1" id="KW-0812">Transmembrane</keyword>
<proteinExistence type="predicted"/>
<keyword evidence="1" id="KW-0472">Membrane</keyword>
<evidence type="ECO:0000313" key="2">
    <source>
        <dbReference type="EMBL" id="JAH57503.1"/>
    </source>
</evidence>
<evidence type="ECO:0000256" key="1">
    <source>
        <dbReference type="SAM" id="Phobius"/>
    </source>
</evidence>
<sequence>MHWARGRNTPWTGHQSIAGLNAAIISLYSCCKFYNLLVLYSFPAS</sequence>
<name>A0A0E9TXN4_ANGAN</name>
<organism evidence="2">
    <name type="scientific">Anguilla anguilla</name>
    <name type="common">European freshwater eel</name>
    <name type="synonym">Muraena anguilla</name>
    <dbReference type="NCBI Taxonomy" id="7936"/>
    <lineage>
        <taxon>Eukaryota</taxon>
        <taxon>Metazoa</taxon>
        <taxon>Chordata</taxon>
        <taxon>Craniata</taxon>
        <taxon>Vertebrata</taxon>
        <taxon>Euteleostomi</taxon>
        <taxon>Actinopterygii</taxon>
        <taxon>Neopterygii</taxon>
        <taxon>Teleostei</taxon>
        <taxon>Anguilliformes</taxon>
        <taxon>Anguillidae</taxon>
        <taxon>Anguilla</taxon>
    </lineage>
</organism>
<keyword evidence="1" id="KW-1133">Transmembrane helix</keyword>
<reference evidence="2" key="1">
    <citation type="submission" date="2014-11" db="EMBL/GenBank/DDBJ databases">
        <authorList>
            <person name="Amaro Gonzalez C."/>
        </authorList>
    </citation>
    <scope>NUCLEOTIDE SEQUENCE</scope>
</reference>
<feature type="transmembrane region" description="Helical" evidence="1">
    <location>
        <begin position="20"/>
        <end position="42"/>
    </location>
</feature>
<dbReference type="PROSITE" id="PS51257">
    <property type="entry name" value="PROKAR_LIPOPROTEIN"/>
    <property type="match status" value="1"/>
</dbReference>
<accession>A0A0E9TXN4</accession>
<dbReference type="AlphaFoldDB" id="A0A0E9TXN4"/>
<reference evidence="2" key="2">
    <citation type="journal article" date="2015" name="Fish Shellfish Immunol.">
        <title>Early steps in the European eel (Anguilla anguilla)-Vibrio vulnificus interaction in the gills: Role of the RtxA13 toxin.</title>
        <authorList>
            <person name="Callol A."/>
            <person name="Pajuelo D."/>
            <person name="Ebbesson L."/>
            <person name="Teles M."/>
            <person name="MacKenzie S."/>
            <person name="Amaro C."/>
        </authorList>
    </citation>
    <scope>NUCLEOTIDE SEQUENCE</scope>
</reference>
<protein>
    <submittedName>
        <fullName evidence="2">Uncharacterized protein</fullName>
    </submittedName>
</protein>